<reference evidence="1 2" key="1">
    <citation type="submission" date="2019-08" db="EMBL/GenBank/DDBJ databases">
        <title>Bacterial whole genome sequence for Glaciihabitans sp. CHu50b-6-2.</title>
        <authorList>
            <person name="Jin L."/>
        </authorList>
    </citation>
    <scope>NUCLEOTIDE SEQUENCE [LARGE SCALE GENOMIC DNA]</scope>
    <source>
        <strain evidence="1 2">CHu50b-6-2</strain>
    </source>
</reference>
<proteinExistence type="predicted"/>
<keyword evidence="2" id="KW-1185">Reference proteome</keyword>
<name>A0A5C8UXN4_9MICO</name>
<evidence type="ECO:0000313" key="2">
    <source>
        <dbReference type="Proteomes" id="UP000321379"/>
    </source>
</evidence>
<dbReference type="EMBL" id="VRMG01000003">
    <property type="protein sequence ID" value="TXN32401.1"/>
    <property type="molecule type" value="Genomic_DNA"/>
</dbReference>
<dbReference type="RefSeq" id="WP_147781947.1">
    <property type="nucleotide sequence ID" value="NZ_VRMG01000003.1"/>
</dbReference>
<organism evidence="1 2">
    <name type="scientific">Lacisediminihabitans profunda</name>
    <dbReference type="NCBI Taxonomy" id="2594790"/>
    <lineage>
        <taxon>Bacteria</taxon>
        <taxon>Bacillati</taxon>
        <taxon>Actinomycetota</taxon>
        <taxon>Actinomycetes</taxon>
        <taxon>Micrococcales</taxon>
        <taxon>Microbacteriaceae</taxon>
        <taxon>Lacisediminihabitans</taxon>
    </lineage>
</organism>
<evidence type="ECO:0000313" key="1">
    <source>
        <dbReference type="EMBL" id="TXN32401.1"/>
    </source>
</evidence>
<dbReference type="Proteomes" id="UP000321379">
    <property type="component" value="Unassembled WGS sequence"/>
</dbReference>
<protein>
    <submittedName>
        <fullName evidence="1">Uncharacterized protein</fullName>
    </submittedName>
</protein>
<dbReference type="AlphaFoldDB" id="A0A5C8UXN4"/>
<accession>A0A5C8UXN4</accession>
<comment type="caution">
    <text evidence="1">The sequence shown here is derived from an EMBL/GenBank/DDBJ whole genome shotgun (WGS) entry which is preliminary data.</text>
</comment>
<gene>
    <name evidence="1" type="ORF">FVP33_01970</name>
</gene>
<sequence>MLVNEYAFEHLALAHERQLVRETEWVRVREERLAEERAAEPSPNRPGPSVAGWFGARWLGAVWSGAAGHRARS</sequence>